<dbReference type="PANTHER" id="PTHR43305:SF1">
    <property type="entry name" value="FAMILY N-ACETYLTRANSFERASE, PUTATIVE (AFU_ORTHOLOGUE AFUA_2G01380)-RELATED"/>
    <property type="match status" value="1"/>
</dbReference>
<dbReference type="SUPFAM" id="SSF55729">
    <property type="entry name" value="Acyl-CoA N-acyltransferases (Nat)"/>
    <property type="match status" value="1"/>
</dbReference>
<dbReference type="AlphaFoldDB" id="A0A328YPP2"/>
<dbReference type="InterPro" id="IPR000182">
    <property type="entry name" value="GNAT_dom"/>
</dbReference>
<protein>
    <submittedName>
        <fullName evidence="2">Putative acetyltransferase</fullName>
    </submittedName>
</protein>
<sequence>MIIREIQQSDNKQIAAVIRQVFILENYPKKGTAFADSQLDFMFETYNTPKAVYYVIENNGKIMGGAGIHKLDHAGKNICELQKMYFLQEVRGKGMGFELIQKCLQRAKELGYEKCYLETLPEMRTAQKIYQNVGFEYLCSPMGGTGHTSCPIWMLKDLNPKS</sequence>
<dbReference type="RefSeq" id="WP_112112226.1">
    <property type="nucleotide sequence ID" value="NZ_QLSZ01000001.1"/>
</dbReference>
<comment type="caution">
    <text evidence="2">The sequence shown here is derived from an EMBL/GenBank/DDBJ whole genome shotgun (WGS) entry which is preliminary data.</text>
</comment>
<reference evidence="2 3" key="1">
    <citation type="submission" date="2018-06" db="EMBL/GenBank/DDBJ databases">
        <title>Genomic Encyclopedia of Archaeal and Bacterial Type Strains, Phase II (KMG-II): from individual species to whole genera.</title>
        <authorList>
            <person name="Goeker M."/>
        </authorList>
    </citation>
    <scope>NUCLEOTIDE SEQUENCE [LARGE SCALE GENOMIC DNA]</scope>
    <source>
        <strain evidence="2 3">DSM 25663</strain>
    </source>
</reference>
<dbReference type="Proteomes" id="UP000248840">
    <property type="component" value="Unassembled WGS sequence"/>
</dbReference>
<dbReference type="Pfam" id="PF00583">
    <property type="entry name" value="Acetyltransf_1"/>
    <property type="match status" value="1"/>
</dbReference>
<evidence type="ECO:0000313" key="2">
    <source>
        <dbReference type="EMBL" id="RAR75779.1"/>
    </source>
</evidence>
<dbReference type="CDD" id="cd04301">
    <property type="entry name" value="NAT_SF"/>
    <property type="match status" value="1"/>
</dbReference>
<keyword evidence="3" id="KW-1185">Reference proteome</keyword>
<dbReference type="InterPro" id="IPR016181">
    <property type="entry name" value="Acyl_CoA_acyltransferase"/>
</dbReference>
<dbReference type="EMBL" id="QLSZ01000001">
    <property type="protein sequence ID" value="RAR75779.1"/>
    <property type="molecule type" value="Genomic_DNA"/>
</dbReference>
<gene>
    <name evidence="2" type="ORF">CLV55_101484</name>
</gene>
<keyword evidence="2" id="KW-0808">Transferase</keyword>
<dbReference type="PROSITE" id="PS51186">
    <property type="entry name" value="GNAT"/>
    <property type="match status" value="1"/>
</dbReference>
<dbReference type="OrthoDB" id="5419426at2"/>
<dbReference type="GO" id="GO:0016747">
    <property type="term" value="F:acyltransferase activity, transferring groups other than amino-acyl groups"/>
    <property type="evidence" value="ECO:0007669"/>
    <property type="project" value="InterPro"/>
</dbReference>
<feature type="domain" description="N-acetyltransferase" evidence="1">
    <location>
        <begin position="1"/>
        <end position="159"/>
    </location>
</feature>
<evidence type="ECO:0000313" key="3">
    <source>
        <dbReference type="Proteomes" id="UP000248840"/>
    </source>
</evidence>
<accession>A0A328YPP2</accession>
<dbReference type="Gene3D" id="3.40.630.30">
    <property type="match status" value="1"/>
</dbReference>
<proteinExistence type="predicted"/>
<evidence type="ECO:0000259" key="1">
    <source>
        <dbReference type="PROSITE" id="PS51186"/>
    </source>
</evidence>
<dbReference type="PANTHER" id="PTHR43305">
    <property type="entry name" value="FAMILY N-ACETYLTRANSFERASE, PUTATIVE (AFU_ORTHOLOGUE AFUA_2G01380)-RELATED"/>
    <property type="match status" value="1"/>
</dbReference>
<name>A0A328YPP2_9FLAO</name>
<organism evidence="2 3">
    <name type="scientific">Flavobacterium aciduliphilum</name>
    <dbReference type="NCBI Taxonomy" id="1101402"/>
    <lineage>
        <taxon>Bacteria</taxon>
        <taxon>Pseudomonadati</taxon>
        <taxon>Bacteroidota</taxon>
        <taxon>Flavobacteriia</taxon>
        <taxon>Flavobacteriales</taxon>
        <taxon>Flavobacteriaceae</taxon>
        <taxon>Flavobacterium</taxon>
    </lineage>
</organism>
<dbReference type="InterPro" id="IPR052777">
    <property type="entry name" value="Acetyltransferase_Enz"/>
</dbReference>